<dbReference type="AlphaFoldDB" id="A0A1H6DSM9"/>
<accession>A0A1H6DSM9</accession>
<keyword evidence="3" id="KW-1185">Reference proteome</keyword>
<name>A0A1H6DSM9_9ACTN</name>
<sequence length="40" mass="4070">MNQPSAVSGVHRPDPDRAFAGPLTPPAGTAAARADRSVAR</sequence>
<protein>
    <submittedName>
        <fullName evidence="2">Uncharacterized protein</fullName>
    </submittedName>
</protein>
<gene>
    <name evidence="2" type="ORF">SAMN05216223_118152</name>
</gene>
<organism evidence="2 3">
    <name type="scientific">Actinacidiphila yanglinensis</name>
    <dbReference type="NCBI Taxonomy" id="310779"/>
    <lineage>
        <taxon>Bacteria</taxon>
        <taxon>Bacillati</taxon>
        <taxon>Actinomycetota</taxon>
        <taxon>Actinomycetes</taxon>
        <taxon>Kitasatosporales</taxon>
        <taxon>Streptomycetaceae</taxon>
        <taxon>Actinacidiphila</taxon>
    </lineage>
</organism>
<evidence type="ECO:0000313" key="2">
    <source>
        <dbReference type="EMBL" id="SEG87723.1"/>
    </source>
</evidence>
<reference evidence="2 3" key="1">
    <citation type="submission" date="2016-10" db="EMBL/GenBank/DDBJ databases">
        <authorList>
            <person name="de Groot N.N."/>
        </authorList>
    </citation>
    <scope>NUCLEOTIDE SEQUENCE [LARGE SCALE GENOMIC DNA]</scope>
    <source>
        <strain evidence="2 3">CGMCC 4.2023</strain>
    </source>
</reference>
<feature type="region of interest" description="Disordered" evidence="1">
    <location>
        <begin position="1"/>
        <end position="40"/>
    </location>
</feature>
<evidence type="ECO:0000313" key="3">
    <source>
        <dbReference type="Proteomes" id="UP000236754"/>
    </source>
</evidence>
<proteinExistence type="predicted"/>
<dbReference type="Proteomes" id="UP000236754">
    <property type="component" value="Unassembled WGS sequence"/>
</dbReference>
<evidence type="ECO:0000256" key="1">
    <source>
        <dbReference type="SAM" id="MobiDB-lite"/>
    </source>
</evidence>
<dbReference type="RefSeq" id="WP_265737354.1">
    <property type="nucleotide sequence ID" value="NZ_FNVU01000018.1"/>
</dbReference>
<dbReference type="EMBL" id="FNVU01000018">
    <property type="protein sequence ID" value="SEG87723.1"/>
    <property type="molecule type" value="Genomic_DNA"/>
</dbReference>
<feature type="compositionally biased region" description="Low complexity" evidence="1">
    <location>
        <begin position="18"/>
        <end position="32"/>
    </location>
</feature>